<dbReference type="AlphaFoldDB" id="A0A2S9IZY3"/>
<evidence type="ECO:0000313" key="2">
    <source>
        <dbReference type="Proteomes" id="UP000239711"/>
    </source>
</evidence>
<comment type="caution">
    <text evidence="1">The sequence shown here is derived from an EMBL/GenBank/DDBJ whole genome shotgun (WGS) entry which is preliminary data.</text>
</comment>
<evidence type="ECO:0000313" key="1">
    <source>
        <dbReference type="EMBL" id="PRD46085.1"/>
    </source>
</evidence>
<dbReference type="OrthoDB" id="582107at2"/>
<sequence length="330" mass="38124">MTLCTAWIRKNNYGLDELVFATDSCLSGGERWHSGVKLFELPRRDCLICFAGETTRTYPLILNLISSIKFDEDLANPHTDITDVLDYITRLFTTLCNSIKGYEPQSFEDALGDFEFMFGGWSWKKNGFKVWKIKYSHETEAFLPFQINEENMFFGFIGDEIEKAEEFLTDEVSTGKKVLAKSFDMEPFQVLLRMIRDTTYNSIDGAIQLAKIHPPGISEFYGVYWPSIQGKKTFLGKDVNFENNPAVKFLDPDTCEVIGEELPAFIDEPTEALYGINYDFIRDCYSGEKFTLKEVLSKHEKYTLVRIFKDVAYKIFIQQQMQEETSNTEE</sequence>
<gene>
    <name evidence="1" type="ORF">C5745_16810</name>
</gene>
<dbReference type="RefSeq" id="WP_105718180.1">
    <property type="nucleotide sequence ID" value="NZ_PVBQ01000017.1"/>
</dbReference>
<organism evidence="1 2">
    <name type="scientific">Sphingobacterium haloxyli</name>
    <dbReference type="NCBI Taxonomy" id="2100533"/>
    <lineage>
        <taxon>Bacteria</taxon>
        <taxon>Pseudomonadati</taxon>
        <taxon>Bacteroidota</taxon>
        <taxon>Sphingobacteriia</taxon>
        <taxon>Sphingobacteriales</taxon>
        <taxon>Sphingobacteriaceae</taxon>
        <taxon>Sphingobacterium</taxon>
    </lineage>
</organism>
<protein>
    <submittedName>
        <fullName evidence="1">Uncharacterized protein</fullName>
    </submittedName>
</protein>
<keyword evidence="2" id="KW-1185">Reference proteome</keyword>
<accession>A0A2S9IZY3</accession>
<name>A0A2S9IZY3_9SPHI</name>
<reference evidence="1 2" key="1">
    <citation type="submission" date="2018-02" db="EMBL/GenBank/DDBJ databases">
        <title>The draft genome of Sphingobacterium sp. 5JN-11.</title>
        <authorList>
            <person name="Liu L."/>
            <person name="Li L."/>
            <person name="Liang L."/>
            <person name="Zhang X."/>
            <person name="Wang T."/>
        </authorList>
    </citation>
    <scope>NUCLEOTIDE SEQUENCE [LARGE SCALE GENOMIC DNA]</scope>
    <source>
        <strain evidence="1 2">5JN-11</strain>
    </source>
</reference>
<dbReference type="EMBL" id="PVBQ01000017">
    <property type="protein sequence ID" value="PRD46085.1"/>
    <property type="molecule type" value="Genomic_DNA"/>
</dbReference>
<dbReference type="Proteomes" id="UP000239711">
    <property type="component" value="Unassembled WGS sequence"/>
</dbReference>
<proteinExistence type="predicted"/>